<feature type="compositionally biased region" description="Polar residues" evidence="1">
    <location>
        <begin position="838"/>
        <end position="851"/>
    </location>
</feature>
<feature type="region of interest" description="Disordered" evidence="1">
    <location>
        <begin position="187"/>
        <end position="255"/>
    </location>
</feature>
<comment type="caution">
    <text evidence="2">The sequence shown here is derived from an EMBL/GenBank/DDBJ whole genome shotgun (WGS) entry which is preliminary data.</text>
</comment>
<feature type="region of interest" description="Disordered" evidence="1">
    <location>
        <begin position="107"/>
        <end position="135"/>
    </location>
</feature>
<organism evidence="2 3">
    <name type="scientific">Saitozyma podzolica</name>
    <dbReference type="NCBI Taxonomy" id="1890683"/>
    <lineage>
        <taxon>Eukaryota</taxon>
        <taxon>Fungi</taxon>
        <taxon>Dikarya</taxon>
        <taxon>Basidiomycota</taxon>
        <taxon>Agaricomycotina</taxon>
        <taxon>Tremellomycetes</taxon>
        <taxon>Tremellales</taxon>
        <taxon>Trimorphomycetaceae</taxon>
        <taxon>Saitozyma</taxon>
    </lineage>
</organism>
<evidence type="ECO:0000313" key="2">
    <source>
        <dbReference type="EMBL" id="RSH90336.1"/>
    </source>
</evidence>
<gene>
    <name evidence="2" type="ORF">EHS25_001670</name>
</gene>
<dbReference type="EMBL" id="RSCD01000011">
    <property type="protein sequence ID" value="RSH90336.1"/>
    <property type="molecule type" value="Genomic_DNA"/>
</dbReference>
<accession>A0A427YGU0</accession>
<feature type="region of interest" description="Disordered" evidence="1">
    <location>
        <begin position="147"/>
        <end position="171"/>
    </location>
</feature>
<feature type="compositionally biased region" description="Basic residues" evidence="1">
    <location>
        <begin position="734"/>
        <end position="745"/>
    </location>
</feature>
<sequence length="1049" mass="115765">MNPPSPPSAPFSPPQTPLDPPAIATSLLVSDLSDPSHKYTSPTFHWEWDCFELPPEMRITWDSPCESVKLTMDEASAIGYEVLPLPPTLDREREVELEGALERLGMGKQSCKEDKHPQDHLATPGRRRRAPSVRSLCTSPLLTHHSSCRRDKSETKVATSSTHDNHALTEHEGLPVRFDSWIHSDRDHACPSKLSQEPSEAGASALKPMPENSRAGPDDDHDRFATPELIPDLAETDSAGTDLSLPPRTPPPHCAVDTITINDKVVTLSGDSVAIQSIKTLLETHMSTPRRDLGDKSTPLPRTDLREPVSPCHGLQLLRGYVSSPAPAAMVVSPNEDEGGEKSAPLEFESDSIGSTMSPSKSETKTIHASDKHALDEDRAAPHTNNMTKQHAGQSQQADSVPPPSLPTLTVWRPSSTPELPDEPHQSSLRPQTPQRPRSHLLPHAPSSPWSSTSSQRFRFHEEQYEFQHLAAGMPEQMRTMATGLPVKEEAAQISSSDAAGRSRSGLDILASEAAKKVAKVTEDEDGHSHPKFSPKYEVLSPARVSHDDLFTKDDKRSVMKTALLMDLSPRLAISMQDLINGQNNRQGQCRLQDWLPVGMDPLGSDSMDGSSDSEDDTPVKKVVGRSVAEDEVAPFGNREESLPPLGSLSAREESRSPSPPPRKKLAASKKKRATPKTKVRGSVDHPEDRDIPPQPSLREQILTIGPLDEELTEQPAYREDEPDEAASQTSAKKVTRQLHSRKRPVDREEDQQDGEDRQEDDSVASRLQMRQSGGPTQPTVWTLTHVQPGKKARLQIKSDAEKLVKVKRNVTASPQASSSKRSKSSPSKTPFILPTPVSRSAPSARSQLKKTPSIIISPTGSSFTSTTGRDTSEDPLALQAIQDEDLNQYGDEDAEGEEDDGVVYTADDLVNMADDGKRNRMKGEDEDRKCEDEDQKRVRFQRETRAGRARDKKAQKKETVQESPHLRRYEPEEDAILREVWAIKSSFNAVKDVFAEAQARLLEAGYRERSLDALKYRMTSSASKFVAQYSPRKVPQPQKSQSSRGGKQ</sequence>
<feature type="compositionally biased region" description="Pro residues" evidence="1">
    <location>
        <begin position="1"/>
        <end position="20"/>
    </location>
</feature>
<feature type="compositionally biased region" description="Basic and acidic residues" evidence="1">
    <location>
        <begin position="957"/>
        <end position="968"/>
    </location>
</feature>
<evidence type="ECO:0000256" key="1">
    <source>
        <dbReference type="SAM" id="MobiDB-lite"/>
    </source>
</evidence>
<feature type="region of interest" description="Disordered" evidence="1">
    <location>
        <begin position="1"/>
        <end position="22"/>
    </location>
</feature>
<reference evidence="2 3" key="1">
    <citation type="submission" date="2018-11" db="EMBL/GenBank/DDBJ databases">
        <title>Genome sequence of Saitozyma podzolica DSM 27192.</title>
        <authorList>
            <person name="Aliyu H."/>
            <person name="Gorte O."/>
            <person name="Ochsenreither K."/>
        </authorList>
    </citation>
    <scope>NUCLEOTIDE SEQUENCE [LARGE SCALE GENOMIC DNA]</scope>
    <source>
        <strain evidence="2 3">DSM 27192</strain>
    </source>
</reference>
<dbReference type="AlphaFoldDB" id="A0A427YGU0"/>
<feature type="region of interest" description="Disordered" evidence="1">
    <location>
        <begin position="329"/>
        <end position="457"/>
    </location>
</feature>
<feature type="compositionally biased region" description="Basic and acidic residues" evidence="1">
    <location>
        <begin position="110"/>
        <end position="119"/>
    </location>
</feature>
<feature type="compositionally biased region" description="Basic and acidic residues" evidence="1">
    <location>
        <begin position="216"/>
        <end position="225"/>
    </location>
</feature>
<dbReference type="OrthoDB" id="10390338at2759"/>
<feature type="compositionally biased region" description="Polar residues" evidence="1">
    <location>
        <begin position="426"/>
        <end position="436"/>
    </location>
</feature>
<feature type="compositionally biased region" description="Polar residues" evidence="1">
    <location>
        <begin position="352"/>
        <end position="361"/>
    </location>
</feature>
<feature type="region of interest" description="Disordered" evidence="1">
    <location>
        <begin position="596"/>
        <end position="968"/>
    </location>
</feature>
<feature type="compositionally biased region" description="Low complexity" evidence="1">
    <location>
        <begin position="852"/>
        <end position="870"/>
    </location>
</feature>
<feature type="compositionally biased region" description="Basic residues" evidence="1">
    <location>
        <begin position="662"/>
        <end position="680"/>
    </location>
</feature>
<name>A0A427YGU0_9TREE</name>
<evidence type="ECO:0000313" key="3">
    <source>
        <dbReference type="Proteomes" id="UP000279259"/>
    </source>
</evidence>
<feature type="compositionally biased region" description="Acidic residues" evidence="1">
    <location>
        <begin position="748"/>
        <end position="763"/>
    </location>
</feature>
<protein>
    <submittedName>
        <fullName evidence="2">Uncharacterized protein</fullName>
    </submittedName>
</protein>
<feature type="region of interest" description="Disordered" evidence="1">
    <location>
        <begin position="1026"/>
        <end position="1049"/>
    </location>
</feature>
<feature type="compositionally biased region" description="Low complexity" evidence="1">
    <location>
        <begin position="814"/>
        <end position="831"/>
    </location>
</feature>
<keyword evidence="3" id="KW-1185">Reference proteome</keyword>
<dbReference type="Proteomes" id="UP000279259">
    <property type="component" value="Unassembled WGS sequence"/>
</dbReference>
<proteinExistence type="predicted"/>
<feature type="compositionally biased region" description="Basic and acidic residues" evidence="1">
    <location>
        <begin position="362"/>
        <end position="381"/>
    </location>
</feature>
<feature type="compositionally biased region" description="Polar residues" evidence="1">
    <location>
        <begin position="1038"/>
        <end position="1049"/>
    </location>
</feature>
<feature type="compositionally biased region" description="Polar residues" evidence="1">
    <location>
        <begin position="769"/>
        <end position="786"/>
    </location>
</feature>
<feature type="compositionally biased region" description="Basic and acidic residues" evidence="1">
    <location>
        <begin position="682"/>
        <end position="692"/>
    </location>
</feature>
<feature type="compositionally biased region" description="Basic and acidic residues" evidence="1">
    <location>
        <begin position="915"/>
        <end position="950"/>
    </location>
</feature>
<feature type="region of interest" description="Disordered" evidence="1">
    <location>
        <begin position="286"/>
        <end position="310"/>
    </location>
</feature>
<feature type="compositionally biased region" description="Acidic residues" evidence="1">
    <location>
        <begin position="883"/>
        <end position="902"/>
    </location>
</feature>
<feature type="compositionally biased region" description="Polar residues" evidence="1">
    <location>
        <begin position="383"/>
        <end position="399"/>
    </location>
</feature>